<feature type="compositionally biased region" description="Low complexity" evidence="1">
    <location>
        <begin position="54"/>
        <end position="64"/>
    </location>
</feature>
<reference evidence="2" key="1">
    <citation type="submission" date="2016-03" db="EMBL/GenBank/DDBJ databases">
        <title>Mechanisms controlling the formation of the plant cell surface in tip-growing cells are functionally conserved among land plants.</title>
        <authorList>
            <person name="Honkanen S."/>
            <person name="Jones V.A."/>
            <person name="Morieri G."/>
            <person name="Champion C."/>
            <person name="Hetherington A.J."/>
            <person name="Kelly S."/>
            <person name="Saint-Marcoux D."/>
            <person name="Proust H."/>
            <person name="Prescott H."/>
            <person name="Dolan L."/>
        </authorList>
    </citation>
    <scope>NUCLEOTIDE SEQUENCE [LARGE SCALE GENOMIC DNA]</scope>
    <source>
        <tissue evidence="2">Whole gametophyte</tissue>
    </source>
</reference>
<evidence type="ECO:0000313" key="2">
    <source>
        <dbReference type="EMBL" id="OAE25584.1"/>
    </source>
</evidence>
<dbReference type="Proteomes" id="UP000077202">
    <property type="component" value="Unassembled WGS sequence"/>
</dbReference>
<organism evidence="2 3">
    <name type="scientific">Marchantia polymorpha subsp. ruderalis</name>
    <dbReference type="NCBI Taxonomy" id="1480154"/>
    <lineage>
        <taxon>Eukaryota</taxon>
        <taxon>Viridiplantae</taxon>
        <taxon>Streptophyta</taxon>
        <taxon>Embryophyta</taxon>
        <taxon>Marchantiophyta</taxon>
        <taxon>Marchantiopsida</taxon>
        <taxon>Marchantiidae</taxon>
        <taxon>Marchantiales</taxon>
        <taxon>Marchantiaceae</taxon>
        <taxon>Marchantia</taxon>
    </lineage>
</organism>
<evidence type="ECO:0000256" key="1">
    <source>
        <dbReference type="SAM" id="MobiDB-lite"/>
    </source>
</evidence>
<protein>
    <submittedName>
        <fullName evidence="2">Uncharacterized protein</fullName>
    </submittedName>
</protein>
<proteinExistence type="predicted"/>
<name>A0A176VXP1_MARPO</name>
<evidence type="ECO:0000313" key="3">
    <source>
        <dbReference type="Proteomes" id="UP000077202"/>
    </source>
</evidence>
<sequence>MKQASADTFIVKRGDPMTGRPGIHLIAAGATQCTSQAALLMLVDHDDIVLADDNNQQQPRNQQQSGRLLSDPLSLESKGKASSSFVDRTRLDASETQEGVGRSRRKECSQEEGGEAGKGGEERWRDSIPLRSGAGVWWGWAVAGCHGHGQLSRQGTESSS</sequence>
<dbReference type="EMBL" id="LVLJ01002314">
    <property type="protein sequence ID" value="OAE25584.1"/>
    <property type="molecule type" value="Genomic_DNA"/>
</dbReference>
<comment type="caution">
    <text evidence="2">The sequence shown here is derived from an EMBL/GenBank/DDBJ whole genome shotgun (WGS) entry which is preliminary data.</text>
</comment>
<gene>
    <name evidence="2" type="ORF">AXG93_2982s1040</name>
</gene>
<accession>A0A176VXP1</accession>
<dbReference type="AlphaFoldDB" id="A0A176VXP1"/>
<feature type="compositionally biased region" description="Basic and acidic residues" evidence="1">
    <location>
        <begin position="118"/>
        <end position="127"/>
    </location>
</feature>
<feature type="region of interest" description="Disordered" evidence="1">
    <location>
        <begin position="51"/>
        <end position="127"/>
    </location>
</feature>
<keyword evidence="3" id="KW-1185">Reference proteome</keyword>